<organism evidence="7 8">
    <name type="scientific">Vibrio spartinae</name>
    <dbReference type="NCBI Taxonomy" id="1918945"/>
    <lineage>
        <taxon>Bacteria</taxon>
        <taxon>Pseudomonadati</taxon>
        <taxon>Pseudomonadota</taxon>
        <taxon>Gammaproteobacteria</taxon>
        <taxon>Vibrionales</taxon>
        <taxon>Vibrionaceae</taxon>
        <taxon>Vibrio</taxon>
    </lineage>
</organism>
<comment type="similarity">
    <text evidence="1 4">Belongs to the FGGY kinase family.</text>
</comment>
<dbReference type="InterPro" id="IPR018483">
    <property type="entry name" value="Carb_kinase_FGGY_CS"/>
</dbReference>
<feature type="domain" description="Carbohydrate kinase FGGY N-terminal" evidence="5">
    <location>
        <begin position="4"/>
        <end position="248"/>
    </location>
</feature>
<dbReference type="InterPro" id="IPR043129">
    <property type="entry name" value="ATPase_NBD"/>
</dbReference>
<evidence type="ECO:0000256" key="2">
    <source>
        <dbReference type="ARBA" id="ARBA00022679"/>
    </source>
</evidence>
<proteinExistence type="inferred from homology"/>
<evidence type="ECO:0000259" key="6">
    <source>
        <dbReference type="Pfam" id="PF02782"/>
    </source>
</evidence>
<dbReference type="PANTHER" id="PTHR43095">
    <property type="entry name" value="SUGAR KINASE"/>
    <property type="match status" value="1"/>
</dbReference>
<evidence type="ECO:0000256" key="3">
    <source>
        <dbReference type="ARBA" id="ARBA00022777"/>
    </source>
</evidence>
<dbReference type="PANTHER" id="PTHR43095:SF5">
    <property type="entry name" value="XYLULOSE KINASE"/>
    <property type="match status" value="1"/>
</dbReference>
<dbReference type="Proteomes" id="UP000184774">
    <property type="component" value="Unassembled WGS sequence"/>
</dbReference>
<dbReference type="PIRSF" id="PIRSF000538">
    <property type="entry name" value="GlpK"/>
    <property type="match status" value="1"/>
</dbReference>
<protein>
    <submittedName>
        <fullName evidence="7">Xylulose kinase</fullName>
        <ecNumber evidence="7">2.7.1.17</ecNumber>
    </submittedName>
</protein>
<feature type="domain" description="Carbohydrate kinase FGGY C-terminal" evidence="6">
    <location>
        <begin position="259"/>
        <end position="438"/>
    </location>
</feature>
<evidence type="ECO:0000256" key="4">
    <source>
        <dbReference type="RuleBase" id="RU003733"/>
    </source>
</evidence>
<dbReference type="Pfam" id="PF02782">
    <property type="entry name" value="FGGY_C"/>
    <property type="match status" value="1"/>
</dbReference>
<dbReference type="GO" id="GO:0004856">
    <property type="term" value="F:D-xylulokinase activity"/>
    <property type="evidence" value="ECO:0007669"/>
    <property type="project" value="UniProtKB-EC"/>
</dbReference>
<dbReference type="PROSITE" id="PS00445">
    <property type="entry name" value="FGGY_KINASES_2"/>
    <property type="match status" value="1"/>
</dbReference>
<dbReference type="OrthoDB" id="9805576at2"/>
<dbReference type="InterPro" id="IPR018485">
    <property type="entry name" value="FGGY_C"/>
</dbReference>
<dbReference type="Pfam" id="PF00370">
    <property type="entry name" value="FGGY_N"/>
    <property type="match status" value="1"/>
</dbReference>
<name>A0A1N6M9P9_9VIBR</name>
<evidence type="ECO:0000256" key="1">
    <source>
        <dbReference type="ARBA" id="ARBA00009156"/>
    </source>
</evidence>
<evidence type="ECO:0000313" key="7">
    <source>
        <dbReference type="EMBL" id="SIO96182.1"/>
    </source>
</evidence>
<evidence type="ECO:0000313" key="8">
    <source>
        <dbReference type="Proteomes" id="UP000184774"/>
    </source>
</evidence>
<dbReference type="CDD" id="cd07802">
    <property type="entry name" value="ASKHA_NBD_FGGY_EcLyxK-like"/>
    <property type="match status" value="1"/>
</dbReference>
<dbReference type="InterPro" id="IPR018484">
    <property type="entry name" value="FGGY_N"/>
</dbReference>
<dbReference type="EC" id="2.7.1.17" evidence="7"/>
<gene>
    <name evidence="7" type="primary">xylB_2</name>
    <name evidence="7" type="ORF">VSP9026_03964</name>
</gene>
<dbReference type="Gene3D" id="3.30.420.40">
    <property type="match status" value="2"/>
</dbReference>
<dbReference type="InterPro" id="IPR050406">
    <property type="entry name" value="FGGY_Carb_Kinase"/>
</dbReference>
<reference evidence="7 8" key="1">
    <citation type="submission" date="2016-12" db="EMBL/GenBank/DDBJ databases">
        <authorList>
            <person name="Song W.-J."/>
            <person name="Kurnit D.M."/>
        </authorList>
    </citation>
    <scope>NUCLEOTIDE SEQUENCE [LARGE SCALE GENOMIC DNA]</scope>
    <source>
        <strain evidence="7 8">CECT 9026</strain>
    </source>
</reference>
<keyword evidence="3 4" id="KW-0418">Kinase</keyword>
<dbReference type="EMBL" id="FSSB01000028">
    <property type="protein sequence ID" value="SIO96182.1"/>
    <property type="molecule type" value="Genomic_DNA"/>
</dbReference>
<dbReference type="SUPFAM" id="SSF53067">
    <property type="entry name" value="Actin-like ATPase domain"/>
    <property type="match status" value="2"/>
</dbReference>
<keyword evidence="2 4" id="KW-0808">Transferase</keyword>
<sequence length="495" mass="53731">MKNYYIGIDIGTTNIKSVLFDRSFNQVFASSIPNETIYPQDGWCEQNMNDVFNKTIQSLKHLTNDAGVDVKDIKAIGISGQGEGAWLVDQNGHPVRNAIIWSDTRASSVISKIDHDLIKALACETGSEPQPGNMSMILKWLSDNEPATLAKASYSVFAKDWIRFGLTGRMDLELSDVGTSMINLKTQSLSDLVFEKLNLNACSSLFPQIKNSTEIAGKITDEVAKLTGLSAETVVVMGGVDVSCAALGLGACEEGDVFSILGTTCCTGVISKIPEIKGEGLRCIPNVVSASFIDLIATLSGTPNLDWAIENLSCPKDFKAIEALISSVSVGAGGVWYHPYIGGERAPFLNTNARASFFGISQGTTQAHLLRAVFEGISYTIKDALQGHPKGEFIYLAGGGSNSKSWLQIIADMTDRTVIVPGDKEISAKGAAMLAGIAVGDLNDIHDEKYFNVDEEIKPIQENVIAYERLYSFYKEFRIKANDLWNLRADIRRGN</sequence>
<dbReference type="RefSeq" id="WP_074374633.1">
    <property type="nucleotide sequence ID" value="NZ_AP024907.1"/>
</dbReference>
<dbReference type="AlphaFoldDB" id="A0A1N6M9P9"/>
<accession>A0A1N6M9P9</accession>
<dbReference type="InterPro" id="IPR000577">
    <property type="entry name" value="Carb_kinase_FGGY"/>
</dbReference>
<evidence type="ECO:0000259" key="5">
    <source>
        <dbReference type="Pfam" id="PF00370"/>
    </source>
</evidence>